<protein>
    <recommendedName>
        <fullName evidence="4">Mercury resistance system transport protein MerF</fullName>
    </recommendedName>
</protein>
<keyword evidence="1" id="KW-0472">Membrane</keyword>
<dbReference type="NCBIfam" id="NF033565">
    <property type="entry name" value="trans_MerF"/>
    <property type="match status" value="1"/>
</dbReference>
<name>K2IZF7_9PROT</name>
<sequence>MKDATILKTGIAGSVIAAICCFTPVLVILLGAAGLSAWLGWLDYVLLPALVFFLGITVYGLWRRQRAAACCSQESVGNKENA</sequence>
<dbReference type="RefSeq" id="WP_008946216.1">
    <property type="nucleotide sequence ID" value="NZ_AMRL01000041.1"/>
</dbReference>
<keyword evidence="3" id="KW-1185">Reference proteome</keyword>
<dbReference type="AlphaFoldDB" id="K2IZF7"/>
<evidence type="ECO:0000313" key="3">
    <source>
        <dbReference type="Proteomes" id="UP000006746"/>
    </source>
</evidence>
<accession>K2IZF7</accession>
<evidence type="ECO:0000313" key="2">
    <source>
        <dbReference type="EMBL" id="EKE67942.1"/>
    </source>
</evidence>
<feature type="transmembrane region" description="Helical" evidence="1">
    <location>
        <begin position="12"/>
        <end position="38"/>
    </location>
</feature>
<organism evidence="2 3">
    <name type="scientific">Oceanibaculum indicum P24</name>
    <dbReference type="NCBI Taxonomy" id="1207063"/>
    <lineage>
        <taxon>Bacteria</taxon>
        <taxon>Pseudomonadati</taxon>
        <taxon>Pseudomonadota</taxon>
        <taxon>Alphaproteobacteria</taxon>
        <taxon>Rhodospirillales</taxon>
        <taxon>Oceanibaculaceae</taxon>
        <taxon>Oceanibaculum</taxon>
    </lineage>
</organism>
<keyword evidence="1" id="KW-0812">Transmembrane</keyword>
<dbReference type="Proteomes" id="UP000006746">
    <property type="component" value="Unassembled WGS sequence"/>
</dbReference>
<evidence type="ECO:0008006" key="4">
    <source>
        <dbReference type="Google" id="ProtNLM"/>
    </source>
</evidence>
<dbReference type="STRING" id="1207063.P24_18082"/>
<keyword evidence="1" id="KW-1133">Transmembrane helix</keyword>
<dbReference type="eggNOG" id="ENOG5032YSQ">
    <property type="taxonomic scope" value="Bacteria"/>
</dbReference>
<proteinExistence type="predicted"/>
<feature type="transmembrane region" description="Helical" evidence="1">
    <location>
        <begin position="44"/>
        <end position="62"/>
    </location>
</feature>
<evidence type="ECO:0000256" key="1">
    <source>
        <dbReference type="SAM" id="Phobius"/>
    </source>
</evidence>
<gene>
    <name evidence="2" type="ORF">P24_18082</name>
</gene>
<dbReference type="Gene3D" id="1.10.287.910">
    <property type="entry name" value="bacterial mercury transporter, merf"/>
    <property type="match status" value="1"/>
</dbReference>
<comment type="caution">
    <text evidence="2">The sequence shown here is derived from an EMBL/GenBank/DDBJ whole genome shotgun (WGS) entry which is preliminary data.</text>
</comment>
<dbReference type="InterPro" id="IPR021091">
    <property type="entry name" value="Mercury_ion_transport_MerF"/>
</dbReference>
<dbReference type="Pfam" id="PF11431">
    <property type="entry name" value="Transport_MerF"/>
    <property type="match status" value="1"/>
</dbReference>
<dbReference type="GO" id="GO:0016020">
    <property type="term" value="C:membrane"/>
    <property type="evidence" value="ECO:0007669"/>
    <property type="project" value="InterPro"/>
</dbReference>
<reference evidence="2 3" key="1">
    <citation type="journal article" date="2012" name="J. Bacteriol.">
        <title>Genome Sequence of Oceanibaculum indicum Type Strain P24.</title>
        <authorList>
            <person name="Lai Q."/>
            <person name="Shao Z."/>
        </authorList>
    </citation>
    <scope>NUCLEOTIDE SEQUENCE [LARGE SCALE GENOMIC DNA]</scope>
    <source>
        <strain evidence="2 3">P24</strain>
    </source>
</reference>
<dbReference type="EMBL" id="AMRL01000041">
    <property type="protein sequence ID" value="EKE67942.1"/>
    <property type="molecule type" value="Genomic_DNA"/>
</dbReference>